<dbReference type="InterPro" id="IPR050080">
    <property type="entry name" value="RNase_PH"/>
</dbReference>
<sequence>MAGMEVRQLLSDRGFRVHGRKPNELRRIQCRMGVYSQTDGSAYIEQGNTKVLAAVHGLHEPATSSSILAFPSYISHQYSMAVFSAGDVGGRKKLIEMMLHLKQTIEASILTHLCPRSQIDISWR</sequence>
<dbReference type="GO" id="GO:0071028">
    <property type="term" value="P:nuclear mRNA surveillance"/>
    <property type="evidence" value="ECO:0007669"/>
    <property type="project" value="TreeGrafter"/>
</dbReference>
<dbReference type="HOGENOM" id="CLU_063514_3_1_1"/>
<dbReference type="PANTHER" id="PTHR11953">
    <property type="entry name" value="EXOSOME COMPLEX COMPONENT"/>
    <property type="match status" value="1"/>
</dbReference>
<dbReference type="PANTHER" id="PTHR11953:SF0">
    <property type="entry name" value="EXOSOME COMPLEX COMPONENT RRP41"/>
    <property type="match status" value="1"/>
</dbReference>
<proteinExistence type="inferred from homology"/>
<dbReference type="GO" id="GO:0034475">
    <property type="term" value="P:U4 snRNA 3'-end processing"/>
    <property type="evidence" value="ECO:0007669"/>
    <property type="project" value="TreeGrafter"/>
</dbReference>
<evidence type="ECO:0000313" key="5">
    <source>
        <dbReference type="Proteomes" id="UP000014760"/>
    </source>
</evidence>
<dbReference type="GO" id="GO:0005730">
    <property type="term" value="C:nucleolus"/>
    <property type="evidence" value="ECO:0007669"/>
    <property type="project" value="TreeGrafter"/>
</dbReference>
<dbReference type="GO" id="GO:0003723">
    <property type="term" value="F:RNA binding"/>
    <property type="evidence" value="ECO:0007669"/>
    <property type="project" value="TreeGrafter"/>
</dbReference>
<evidence type="ECO:0000259" key="2">
    <source>
        <dbReference type="Pfam" id="PF01138"/>
    </source>
</evidence>
<dbReference type="EMBL" id="KB303511">
    <property type="protein sequence ID" value="ELU03042.1"/>
    <property type="molecule type" value="Genomic_DNA"/>
</dbReference>
<reference evidence="4" key="3">
    <citation type="submission" date="2015-06" db="UniProtKB">
        <authorList>
            <consortium name="EnsemblMetazoa"/>
        </authorList>
    </citation>
    <scope>IDENTIFICATION</scope>
</reference>
<accession>R7UIF9</accession>
<dbReference type="Pfam" id="PF01138">
    <property type="entry name" value="RNase_PH"/>
    <property type="match status" value="1"/>
</dbReference>
<organism evidence="3">
    <name type="scientific">Capitella teleta</name>
    <name type="common">Polychaete worm</name>
    <dbReference type="NCBI Taxonomy" id="283909"/>
    <lineage>
        <taxon>Eukaryota</taxon>
        <taxon>Metazoa</taxon>
        <taxon>Spiralia</taxon>
        <taxon>Lophotrochozoa</taxon>
        <taxon>Annelida</taxon>
        <taxon>Polychaeta</taxon>
        <taxon>Sedentaria</taxon>
        <taxon>Scolecida</taxon>
        <taxon>Capitellidae</taxon>
        <taxon>Capitella</taxon>
    </lineage>
</organism>
<dbReference type="GO" id="GO:0016075">
    <property type="term" value="P:rRNA catabolic process"/>
    <property type="evidence" value="ECO:0007669"/>
    <property type="project" value="TreeGrafter"/>
</dbReference>
<reference evidence="3 5" key="2">
    <citation type="journal article" date="2013" name="Nature">
        <title>Insights into bilaterian evolution from three spiralian genomes.</title>
        <authorList>
            <person name="Simakov O."/>
            <person name="Marletaz F."/>
            <person name="Cho S.J."/>
            <person name="Edsinger-Gonzales E."/>
            <person name="Havlak P."/>
            <person name="Hellsten U."/>
            <person name="Kuo D.H."/>
            <person name="Larsson T."/>
            <person name="Lv J."/>
            <person name="Arendt D."/>
            <person name="Savage R."/>
            <person name="Osoegawa K."/>
            <person name="de Jong P."/>
            <person name="Grimwood J."/>
            <person name="Chapman J.A."/>
            <person name="Shapiro H."/>
            <person name="Aerts A."/>
            <person name="Otillar R.P."/>
            <person name="Terry A.Y."/>
            <person name="Boore J.L."/>
            <person name="Grigoriev I.V."/>
            <person name="Lindberg D.R."/>
            <person name="Seaver E.C."/>
            <person name="Weisblat D.A."/>
            <person name="Putnam N.H."/>
            <person name="Rokhsar D.S."/>
        </authorList>
    </citation>
    <scope>NUCLEOTIDE SEQUENCE</scope>
    <source>
        <strain evidence="3 5">I ESC-2004</strain>
    </source>
</reference>
<dbReference type="GO" id="GO:0000177">
    <property type="term" value="C:cytoplasmic exosome (RNase complex)"/>
    <property type="evidence" value="ECO:0007669"/>
    <property type="project" value="TreeGrafter"/>
</dbReference>
<dbReference type="InterPro" id="IPR020568">
    <property type="entry name" value="Ribosomal_Su5_D2-typ_SF"/>
</dbReference>
<keyword evidence="5" id="KW-1185">Reference proteome</keyword>
<dbReference type="Proteomes" id="UP000014760">
    <property type="component" value="Unassembled WGS sequence"/>
</dbReference>
<dbReference type="GO" id="GO:0071051">
    <property type="term" value="P:poly(A)-dependent snoRNA 3'-end processing"/>
    <property type="evidence" value="ECO:0007669"/>
    <property type="project" value="TreeGrafter"/>
</dbReference>
<name>R7UIF9_CAPTE</name>
<dbReference type="STRING" id="283909.R7UIF9"/>
<protein>
    <recommendedName>
        <fullName evidence="2">Exoribonuclease phosphorolytic domain-containing protein</fullName>
    </recommendedName>
</protein>
<evidence type="ECO:0000313" key="4">
    <source>
        <dbReference type="EnsemblMetazoa" id="CapteP117513"/>
    </source>
</evidence>
<dbReference type="GO" id="GO:0000176">
    <property type="term" value="C:nuclear exosome (RNase complex)"/>
    <property type="evidence" value="ECO:0007669"/>
    <property type="project" value="TreeGrafter"/>
</dbReference>
<feature type="domain" description="Exoribonuclease phosphorolytic" evidence="2">
    <location>
        <begin position="24"/>
        <end position="122"/>
    </location>
</feature>
<dbReference type="InterPro" id="IPR027408">
    <property type="entry name" value="PNPase/RNase_PH_dom_sf"/>
</dbReference>
<dbReference type="AlphaFoldDB" id="R7UIF9"/>
<comment type="similarity">
    <text evidence="1">Belongs to the RNase PH family.</text>
</comment>
<evidence type="ECO:0000256" key="1">
    <source>
        <dbReference type="ARBA" id="ARBA00006678"/>
    </source>
</evidence>
<dbReference type="SUPFAM" id="SSF54211">
    <property type="entry name" value="Ribosomal protein S5 domain 2-like"/>
    <property type="match status" value="1"/>
</dbReference>
<gene>
    <name evidence="3" type="ORF">CAPTEDRAFT_117513</name>
</gene>
<dbReference type="EMBL" id="AMQN01024708">
    <property type="status" value="NOT_ANNOTATED_CDS"/>
    <property type="molecule type" value="Genomic_DNA"/>
</dbReference>
<reference evidence="5" key="1">
    <citation type="submission" date="2012-12" db="EMBL/GenBank/DDBJ databases">
        <authorList>
            <person name="Hellsten U."/>
            <person name="Grimwood J."/>
            <person name="Chapman J.A."/>
            <person name="Shapiro H."/>
            <person name="Aerts A."/>
            <person name="Otillar R.P."/>
            <person name="Terry A.Y."/>
            <person name="Boore J.L."/>
            <person name="Simakov O."/>
            <person name="Marletaz F."/>
            <person name="Cho S.-J."/>
            <person name="Edsinger-Gonzales E."/>
            <person name="Havlak P."/>
            <person name="Kuo D.-H."/>
            <person name="Larsson T."/>
            <person name="Lv J."/>
            <person name="Arendt D."/>
            <person name="Savage R."/>
            <person name="Osoegawa K."/>
            <person name="de Jong P."/>
            <person name="Lindberg D.R."/>
            <person name="Seaver E.C."/>
            <person name="Weisblat D.A."/>
            <person name="Putnam N.H."/>
            <person name="Grigoriev I.V."/>
            <person name="Rokhsar D.S."/>
        </authorList>
    </citation>
    <scope>NUCLEOTIDE SEQUENCE</scope>
    <source>
        <strain evidence="5">I ESC-2004</strain>
    </source>
</reference>
<dbReference type="EnsemblMetazoa" id="CapteT117513">
    <property type="protein sequence ID" value="CapteP117513"/>
    <property type="gene ID" value="CapteG117513"/>
</dbReference>
<dbReference type="OrthoDB" id="27298at2759"/>
<dbReference type="Gene3D" id="3.30.230.70">
    <property type="entry name" value="GHMP Kinase, N-terminal domain"/>
    <property type="match status" value="1"/>
</dbReference>
<dbReference type="InterPro" id="IPR001247">
    <property type="entry name" value="ExoRNase_PH_dom1"/>
</dbReference>
<dbReference type="EMBL" id="AMQN01024709">
    <property type="status" value="NOT_ANNOTATED_CDS"/>
    <property type="molecule type" value="Genomic_DNA"/>
</dbReference>
<evidence type="ECO:0000313" key="3">
    <source>
        <dbReference type="EMBL" id="ELU03042.1"/>
    </source>
</evidence>